<dbReference type="Pfam" id="PF02798">
    <property type="entry name" value="GST_N"/>
    <property type="match status" value="1"/>
</dbReference>
<dbReference type="InterPro" id="IPR036282">
    <property type="entry name" value="Glutathione-S-Trfase_C_sf"/>
</dbReference>
<evidence type="ECO:0000259" key="11">
    <source>
        <dbReference type="PROSITE" id="PS50404"/>
    </source>
</evidence>
<dbReference type="Pfam" id="PF14497">
    <property type="entry name" value="GST_C_3"/>
    <property type="match status" value="1"/>
</dbReference>
<dbReference type="InterPro" id="IPR010987">
    <property type="entry name" value="Glutathione-S-Trfase_C-like"/>
</dbReference>
<dbReference type="Proteomes" id="UP000291020">
    <property type="component" value="Unassembled WGS sequence"/>
</dbReference>
<feature type="domain" description="GST C-terminal" evidence="12">
    <location>
        <begin position="86"/>
        <end position="207"/>
    </location>
</feature>
<dbReference type="SFLD" id="SFLDG01205">
    <property type="entry name" value="AMPS.1"/>
    <property type="match status" value="1"/>
</dbReference>
<dbReference type="CDD" id="cd03210">
    <property type="entry name" value="GST_C_Pi"/>
    <property type="match status" value="1"/>
</dbReference>
<keyword evidence="10" id="KW-0963">Cytoplasm</keyword>
<dbReference type="InterPro" id="IPR004046">
    <property type="entry name" value="GST_C"/>
</dbReference>
<comment type="subcellular location">
    <subcellularLocation>
        <location evidence="10">Cytoplasm</location>
    </subcellularLocation>
    <subcellularLocation>
        <location evidence="10">Mitochondrion</location>
    </subcellularLocation>
    <subcellularLocation>
        <location evidence="10">Nucleus</location>
    </subcellularLocation>
</comment>
<reference evidence="13" key="3">
    <citation type="submission" date="2025-09" db="UniProtKB">
        <authorList>
            <consortium name="Ensembl"/>
        </authorList>
    </citation>
    <scope>IDENTIFICATION</scope>
</reference>
<evidence type="ECO:0000313" key="13">
    <source>
        <dbReference type="Ensembl" id="ENSGAGP00000025160.1"/>
    </source>
</evidence>
<dbReference type="EC" id="2.5.1.18" evidence="10"/>
<dbReference type="GO" id="GO:0006749">
    <property type="term" value="P:glutathione metabolic process"/>
    <property type="evidence" value="ECO:0007669"/>
    <property type="project" value="UniProtKB-UniRule"/>
</dbReference>
<evidence type="ECO:0000256" key="7">
    <source>
        <dbReference type="ARBA" id="ARBA00051593"/>
    </source>
</evidence>
<reference evidence="13" key="2">
    <citation type="submission" date="2025-08" db="UniProtKB">
        <authorList>
            <consortium name="Ensembl"/>
        </authorList>
    </citation>
    <scope>IDENTIFICATION</scope>
</reference>
<keyword evidence="10" id="KW-0539">Nucleus</keyword>
<dbReference type="InterPro" id="IPR036249">
    <property type="entry name" value="Thioredoxin-like_sf"/>
</dbReference>
<comment type="catalytic activity">
    <reaction evidence="6">
        <text>prostaglandin A2 + glutathione = prostaglandin A2-S-(S)-glutathione</text>
        <dbReference type="Rhea" id="RHEA:50800"/>
        <dbReference type="ChEBI" id="CHEBI:57925"/>
        <dbReference type="ChEBI" id="CHEBI:133370"/>
        <dbReference type="ChEBI" id="CHEBI:133769"/>
    </reaction>
    <physiologicalReaction direction="left-to-right" evidence="6">
        <dbReference type="Rhea" id="RHEA:50801"/>
    </physiologicalReaction>
</comment>
<keyword evidence="14" id="KW-1185">Reference proteome</keyword>
<comment type="catalytic activity">
    <reaction evidence="5">
        <text>11(S)-hydroxy-14(S),15(S)-epoxy-(5Z,8Z,12E)-eicosatrienoate + glutathione = (11S,15S)-dihydroxy-14(R)-S-glutathionyl-(5Z,8Z,12E)-eicosatrienoate</text>
        <dbReference type="Rhea" id="RHEA:50260"/>
        <dbReference type="ChEBI" id="CHEBI:57925"/>
        <dbReference type="ChEBI" id="CHEBI:132200"/>
        <dbReference type="ChEBI" id="CHEBI:132201"/>
    </reaction>
    <physiologicalReaction direction="left-to-right" evidence="5">
        <dbReference type="Rhea" id="RHEA:50261"/>
    </physiologicalReaction>
</comment>
<dbReference type="FunFam" id="3.40.30.10:FF:000071">
    <property type="entry name" value="Glutathione S-transferase P"/>
    <property type="match status" value="1"/>
</dbReference>
<dbReference type="SFLD" id="SFLDS00019">
    <property type="entry name" value="Glutathione_Transferase_(cytos"/>
    <property type="match status" value="1"/>
</dbReference>
<dbReference type="InterPro" id="IPR050213">
    <property type="entry name" value="GST_superfamily"/>
</dbReference>
<evidence type="ECO:0000256" key="3">
    <source>
        <dbReference type="ARBA" id="ARBA00049385"/>
    </source>
</evidence>
<dbReference type="GO" id="GO:0004364">
    <property type="term" value="F:glutathione transferase activity"/>
    <property type="evidence" value="ECO:0007669"/>
    <property type="project" value="UniProtKB-UniRule"/>
</dbReference>
<dbReference type="PANTHER" id="PTHR11571">
    <property type="entry name" value="GLUTATHIONE S-TRANSFERASE"/>
    <property type="match status" value="1"/>
</dbReference>
<keyword evidence="10" id="KW-0496">Mitochondrion</keyword>
<comment type="similarity">
    <text evidence="1 10">Belongs to the GST superfamily. Pi family.</text>
</comment>
<dbReference type="InterPro" id="IPR040079">
    <property type="entry name" value="Glutathione_S-Trfase"/>
</dbReference>
<comment type="catalytic activity">
    <reaction evidence="4">
        <text>prostaglandin J2 + glutathione = prostaglandin J2-S-(S)-glutathione</text>
        <dbReference type="Rhea" id="RHEA:50808"/>
        <dbReference type="ChEBI" id="CHEBI:57925"/>
        <dbReference type="ChEBI" id="CHEBI:133396"/>
        <dbReference type="ChEBI" id="CHEBI:133772"/>
    </reaction>
    <physiologicalReaction direction="left-to-right" evidence="4">
        <dbReference type="Rhea" id="RHEA:50809"/>
    </physiologicalReaction>
</comment>
<dbReference type="InterPro" id="IPR003082">
    <property type="entry name" value="GST_pi"/>
</dbReference>
<comment type="catalytic activity">
    <reaction evidence="7">
        <text>prostaglandin J2 + glutathione = prostaglandin J2-S-(R)-glutathione</text>
        <dbReference type="Rhea" id="RHEA:50804"/>
        <dbReference type="ChEBI" id="CHEBI:57925"/>
        <dbReference type="ChEBI" id="CHEBI:133396"/>
        <dbReference type="ChEBI" id="CHEBI:133771"/>
    </reaction>
    <physiologicalReaction direction="left-to-right" evidence="7">
        <dbReference type="Rhea" id="RHEA:50805"/>
    </physiologicalReaction>
</comment>
<dbReference type="InterPro" id="IPR004045">
    <property type="entry name" value="Glutathione_S-Trfase_N"/>
</dbReference>
<sequence>MLVPGPFTITYFPVRGRCEAVRMLLADQGQEWQEDVVTMDRWQKGELKKSCLFGQLPKFQDGDLTLYQSNAFLRHLARTYGLYGKDQREAALLDMVNDGVEDLRLKYAQLIYQNYENGKAAYVEALPAQLCPFETLLSQNRAGQAFIIGDQISFADYNLVELVRNHLVLAPGCLGSCPLLAAYVERVTSRPRLRTYLESATHRDRPINGNGKQ</sequence>
<dbReference type="GO" id="GO:0005829">
    <property type="term" value="C:cytosol"/>
    <property type="evidence" value="ECO:0007669"/>
    <property type="project" value="TreeGrafter"/>
</dbReference>
<dbReference type="Gene3D" id="1.20.1050.10">
    <property type="match status" value="1"/>
</dbReference>
<keyword evidence="2 10" id="KW-0808">Transferase</keyword>
<dbReference type="PROSITE" id="PS50404">
    <property type="entry name" value="GST_NTER"/>
    <property type="match status" value="1"/>
</dbReference>
<dbReference type="STRING" id="38772.ENSGAGP00000025160"/>
<accession>A0A452IBU2</accession>
<dbReference type="GO" id="GO:0005634">
    <property type="term" value="C:nucleus"/>
    <property type="evidence" value="ECO:0007669"/>
    <property type="project" value="UniProtKB-SubCell"/>
</dbReference>
<evidence type="ECO:0000256" key="10">
    <source>
        <dbReference type="RuleBase" id="RU368105"/>
    </source>
</evidence>
<evidence type="ECO:0000256" key="9">
    <source>
        <dbReference type="ARBA" id="ARBA00062404"/>
    </source>
</evidence>
<dbReference type="SUPFAM" id="SSF52833">
    <property type="entry name" value="Thioredoxin-like"/>
    <property type="match status" value="1"/>
</dbReference>
<dbReference type="Gene3D" id="3.40.30.10">
    <property type="entry name" value="Glutaredoxin"/>
    <property type="match status" value="1"/>
</dbReference>
<comment type="function">
    <text evidence="8">Conjugation of reduced glutathione to a wide number of exogenous and endogenous hydrophobic electrophiles. Involved in the formation of glutathione conjugates of both prostaglandin A2 (PGA2) and prostaglandin J2 (PGJ2). Participates in the formation of novel hepoxilin regioisomers. Negatively regulates CDK5 activity via p25/p35 translocation to prevent neurodegeneration.</text>
</comment>
<dbReference type="AlphaFoldDB" id="A0A452IBU2"/>
<evidence type="ECO:0000256" key="2">
    <source>
        <dbReference type="ARBA" id="ARBA00022679"/>
    </source>
</evidence>
<dbReference type="PRINTS" id="PR01268">
    <property type="entry name" value="GSTRNSFRASEP"/>
</dbReference>
<evidence type="ECO:0000259" key="12">
    <source>
        <dbReference type="PROSITE" id="PS50405"/>
    </source>
</evidence>
<dbReference type="SFLD" id="SFLDG00363">
    <property type="entry name" value="AMPS_(cytGST):_Alpha-__Mu-__Pi"/>
    <property type="match status" value="1"/>
</dbReference>
<evidence type="ECO:0000256" key="6">
    <source>
        <dbReference type="ARBA" id="ARBA00051481"/>
    </source>
</evidence>
<dbReference type="FunFam" id="1.20.1050.10:FF:000053">
    <property type="entry name" value="Glutathione S-transferase P"/>
    <property type="match status" value="1"/>
</dbReference>
<proteinExistence type="inferred from homology"/>
<name>A0A452IBU2_9SAUR</name>
<evidence type="ECO:0000256" key="8">
    <source>
        <dbReference type="ARBA" id="ARBA00056425"/>
    </source>
</evidence>
<reference evidence="14" key="1">
    <citation type="journal article" date="2017" name="PLoS ONE">
        <title>The Agassiz's desert tortoise genome provides a resource for the conservation of a threatened species.</title>
        <authorList>
            <person name="Tollis M."/>
            <person name="DeNardo D.F."/>
            <person name="Cornelius J.A."/>
            <person name="Dolby G.A."/>
            <person name="Edwards T."/>
            <person name="Henen B.T."/>
            <person name="Karl A.E."/>
            <person name="Murphy R.W."/>
            <person name="Kusumi K."/>
        </authorList>
    </citation>
    <scope>NUCLEOTIDE SEQUENCE [LARGE SCALE GENOMIC DNA]</scope>
</reference>
<dbReference type="SUPFAM" id="SSF47616">
    <property type="entry name" value="GST C-terminal domain-like"/>
    <property type="match status" value="1"/>
</dbReference>
<feature type="domain" description="GST N-terminal" evidence="11">
    <location>
        <begin position="5"/>
        <end position="84"/>
    </location>
</feature>
<evidence type="ECO:0000256" key="1">
    <source>
        <dbReference type="ARBA" id="ARBA00007297"/>
    </source>
</evidence>
<protein>
    <recommendedName>
        <fullName evidence="10">Glutathione S-transferase</fullName>
        <ecNumber evidence="10">2.5.1.18</ecNumber>
    </recommendedName>
    <alternativeName>
        <fullName evidence="10">GST class-pi</fullName>
    </alternativeName>
</protein>
<comment type="catalytic activity">
    <reaction evidence="3">
        <text>RX + glutathione = an S-substituted glutathione + a halide anion + H(+)</text>
        <dbReference type="Rhea" id="RHEA:16437"/>
        <dbReference type="ChEBI" id="CHEBI:15378"/>
        <dbReference type="ChEBI" id="CHEBI:16042"/>
        <dbReference type="ChEBI" id="CHEBI:17792"/>
        <dbReference type="ChEBI" id="CHEBI:57925"/>
        <dbReference type="ChEBI" id="CHEBI:90779"/>
        <dbReference type="EC" id="2.5.1.18"/>
    </reaction>
    <physiologicalReaction direction="left-to-right" evidence="3">
        <dbReference type="Rhea" id="RHEA:16438"/>
    </physiologicalReaction>
</comment>
<dbReference type="PANTHER" id="PTHR11571:SF141">
    <property type="entry name" value="GLUTATHIONE S-TRANSFERASE"/>
    <property type="match status" value="1"/>
</dbReference>
<dbReference type="PROSITE" id="PS50405">
    <property type="entry name" value="GST_CTER"/>
    <property type="match status" value="1"/>
</dbReference>
<comment type="subunit">
    <text evidence="9">Homodimer. Interacts with CDK5.</text>
</comment>
<organism evidence="13 14">
    <name type="scientific">Gopherus agassizii</name>
    <name type="common">Agassiz's desert tortoise</name>
    <dbReference type="NCBI Taxonomy" id="38772"/>
    <lineage>
        <taxon>Eukaryota</taxon>
        <taxon>Metazoa</taxon>
        <taxon>Chordata</taxon>
        <taxon>Craniata</taxon>
        <taxon>Vertebrata</taxon>
        <taxon>Euteleostomi</taxon>
        <taxon>Archelosauria</taxon>
        <taxon>Testudinata</taxon>
        <taxon>Testudines</taxon>
        <taxon>Cryptodira</taxon>
        <taxon>Durocryptodira</taxon>
        <taxon>Testudinoidea</taxon>
        <taxon>Testudinidae</taxon>
        <taxon>Gopherus</taxon>
    </lineage>
</organism>
<dbReference type="CDD" id="cd03076">
    <property type="entry name" value="GST_N_Pi"/>
    <property type="match status" value="1"/>
</dbReference>
<dbReference type="Ensembl" id="ENSGAGT00000028648.1">
    <property type="protein sequence ID" value="ENSGAGP00000025160.1"/>
    <property type="gene ID" value="ENSGAGG00000018409.1"/>
</dbReference>
<dbReference type="GO" id="GO:0005739">
    <property type="term" value="C:mitochondrion"/>
    <property type="evidence" value="ECO:0007669"/>
    <property type="project" value="UniProtKB-SubCell"/>
</dbReference>
<evidence type="ECO:0000256" key="5">
    <source>
        <dbReference type="ARBA" id="ARBA00050398"/>
    </source>
</evidence>
<evidence type="ECO:0000313" key="14">
    <source>
        <dbReference type="Proteomes" id="UP000291020"/>
    </source>
</evidence>
<evidence type="ECO:0000256" key="4">
    <source>
        <dbReference type="ARBA" id="ARBA00050230"/>
    </source>
</evidence>